<accession>A0AAD6HW70</accession>
<gene>
    <name evidence="2" type="ORF">N7493_002093</name>
</gene>
<dbReference type="SUPFAM" id="SSF51161">
    <property type="entry name" value="Trimeric LpxA-like enzymes"/>
    <property type="match status" value="1"/>
</dbReference>
<dbReference type="Gene3D" id="2.160.10.10">
    <property type="entry name" value="Hexapeptide repeat proteins"/>
    <property type="match status" value="1"/>
</dbReference>
<dbReference type="Pfam" id="PF00132">
    <property type="entry name" value="Hexapep"/>
    <property type="match status" value="1"/>
</dbReference>
<reference evidence="2" key="1">
    <citation type="journal article" date="2023" name="IMA Fungus">
        <title>Comparative genomic study of the Penicillium genus elucidates a diverse pangenome and 15 lateral gene transfer events.</title>
        <authorList>
            <person name="Petersen C."/>
            <person name="Sorensen T."/>
            <person name="Nielsen M.R."/>
            <person name="Sondergaard T.E."/>
            <person name="Sorensen J.L."/>
            <person name="Fitzpatrick D.A."/>
            <person name="Frisvad J.C."/>
            <person name="Nielsen K.L."/>
        </authorList>
    </citation>
    <scope>NUCLEOTIDE SEQUENCE</scope>
    <source>
        <strain evidence="2">IBT 17514</strain>
    </source>
</reference>
<name>A0AAD6HW70_9EURO</name>
<comment type="caution">
    <text evidence="2">The sequence shown here is derived from an EMBL/GenBank/DDBJ whole genome shotgun (WGS) entry which is preliminary data.</text>
</comment>
<keyword evidence="3" id="KW-1185">Reference proteome</keyword>
<organism evidence="2 3">
    <name type="scientific">Penicillium malachiteum</name>
    <dbReference type="NCBI Taxonomy" id="1324776"/>
    <lineage>
        <taxon>Eukaryota</taxon>
        <taxon>Fungi</taxon>
        <taxon>Dikarya</taxon>
        <taxon>Ascomycota</taxon>
        <taxon>Pezizomycotina</taxon>
        <taxon>Eurotiomycetes</taxon>
        <taxon>Eurotiomycetidae</taxon>
        <taxon>Eurotiales</taxon>
        <taxon>Aspergillaceae</taxon>
        <taxon>Penicillium</taxon>
    </lineage>
</organism>
<sequence length="183" mass="19243">MQTARWLAEFNDTTIPEGGSPEALAARRMGIARQFLHRVGERANIQAPFYASYGCNIVVGDDVNISRDVSIFDNAFIIIRDRVIIGAGVSICAGITASNTGGSSSRSITFYNLGTDPSNGVPYGHAIIIGEDARIGPRVTIMDGVRIGRGATIAAGSVVTSNIEPNCLAGGNPAQVLCRFQGD</sequence>
<dbReference type="InterPro" id="IPR018357">
    <property type="entry name" value="Hexapep_transf_CS"/>
</dbReference>
<dbReference type="GO" id="GO:0008374">
    <property type="term" value="F:O-acyltransferase activity"/>
    <property type="evidence" value="ECO:0007669"/>
    <property type="project" value="TreeGrafter"/>
</dbReference>
<dbReference type="PANTHER" id="PTHR23416">
    <property type="entry name" value="SIALIC ACID SYNTHASE-RELATED"/>
    <property type="match status" value="1"/>
</dbReference>
<reference evidence="2" key="2">
    <citation type="submission" date="2023-01" db="EMBL/GenBank/DDBJ databases">
        <authorList>
            <person name="Petersen C."/>
        </authorList>
    </citation>
    <scope>NUCLEOTIDE SEQUENCE</scope>
    <source>
        <strain evidence="2">IBT 17514</strain>
    </source>
</reference>
<protein>
    <recommendedName>
        <fullName evidence="4">Mannose-1-phosphate guanylyltransferase</fullName>
    </recommendedName>
</protein>
<dbReference type="InterPro" id="IPR011004">
    <property type="entry name" value="Trimer_LpxA-like_sf"/>
</dbReference>
<dbReference type="InterPro" id="IPR001451">
    <property type="entry name" value="Hexapep"/>
</dbReference>
<proteinExistence type="predicted"/>
<evidence type="ECO:0000313" key="2">
    <source>
        <dbReference type="EMBL" id="KAJ5738938.1"/>
    </source>
</evidence>
<dbReference type="Proteomes" id="UP001215712">
    <property type="component" value="Unassembled WGS sequence"/>
</dbReference>
<dbReference type="PANTHER" id="PTHR23416:SF54">
    <property type="entry name" value="ACETYLTRANSFERASE, CYSE_LACA_LPXA_NODL FAMILY (AFU_ORTHOLOGUE AFUA_2G08430)-RELATED"/>
    <property type="match status" value="1"/>
</dbReference>
<evidence type="ECO:0000256" key="1">
    <source>
        <dbReference type="ARBA" id="ARBA00022679"/>
    </source>
</evidence>
<evidence type="ECO:0008006" key="4">
    <source>
        <dbReference type="Google" id="ProtNLM"/>
    </source>
</evidence>
<dbReference type="PROSITE" id="PS00101">
    <property type="entry name" value="HEXAPEP_TRANSFERASES"/>
    <property type="match status" value="1"/>
</dbReference>
<dbReference type="AlphaFoldDB" id="A0AAD6HW70"/>
<dbReference type="InterPro" id="IPR051159">
    <property type="entry name" value="Hexapeptide_acetyltransf"/>
</dbReference>
<keyword evidence="1" id="KW-0808">Transferase</keyword>
<dbReference type="EMBL" id="JAQJAN010000002">
    <property type="protein sequence ID" value="KAJ5738938.1"/>
    <property type="molecule type" value="Genomic_DNA"/>
</dbReference>
<evidence type="ECO:0000313" key="3">
    <source>
        <dbReference type="Proteomes" id="UP001215712"/>
    </source>
</evidence>